<sequence>MVPCRLVHSLSRGVPKEASTKLRRGDNTACPVTRFVLQLLWLAVQVHLPRRVCTVLCTHYFRTPNGRRKHRVLSSSYYITRSFLFLGELLVTHRRFLVGILNTCVEAQSLAGSQSFLANVLPGNVCAFDYKRVVFSTTLCCVPNGESYLRYLTFAVVIKRSVYRYSLYFMLTMDYGCRCQACFPRSVCTHAKNKASLEDENAYQSPPLLLPQTANKYRKSQHFAGKNVFVVAPLCHEVKPTTMVLRRHKIEFRAAIRKLIRYTRMKRKLLKKQYTAHSDRYRVASLAEDRR</sequence>
<reference evidence="2" key="1">
    <citation type="submission" date="2016-11" db="UniProtKB">
        <authorList>
            <consortium name="WormBaseParasite"/>
        </authorList>
    </citation>
    <scope>IDENTIFICATION</scope>
</reference>
<name>A0A1I7YBC0_9BILA</name>
<organism evidence="1 2">
    <name type="scientific">Steinernema glaseri</name>
    <dbReference type="NCBI Taxonomy" id="37863"/>
    <lineage>
        <taxon>Eukaryota</taxon>
        <taxon>Metazoa</taxon>
        <taxon>Ecdysozoa</taxon>
        <taxon>Nematoda</taxon>
        <taxon>Chromadorea</taxon>
        <taxon>Rhabditida</taxon>
        <taxon>Tylenchina</taxon>
        <taxon>Panagrolaimomorpha</taxon>
        <taxon>Strongyloidoidea</taxon>
        <taxon>Steinernematidae</taxon>
        <taxon>Steinernema</taxon>
    </lineage>
</organism>
<evidence type="ECO:0000313" key="1">
    <source>
        <dbReference type="Proteomes" id="UP000095287"/>
    </source>
</evidence>
<accession>A0A1I7YBC0</accession>
<dbReference type="Proteomes" id="UP000095287">
    <property type="component" value="Unplaced"/>
</dbReference>
<protein>
    <submittedName>
        <fullName evidence="2">60S ribosomal protein L36</fullName>
    </submittedName>
</protein>
<proteinExistence type="predicted"/>
<keyword evidence="1" id="KW-1185">Reference proteome</keyword>
<dbReference type="AlphaFoldDB" id="A0A1I7YBC0"/>
<dbReference type="WBParaSite" id="L893_g14649.t1">
    <property type="protein sequence ID" value="L893_g14649.t1"/>
    <property type="gene ID" value="L893_g14649"/>
</dbReference>
<evidence type="ECO:0000313" key="2">
    <source>
        <dbReference type="WBParaSite" id="L893_g14649.t1"/>
    </source>
</evidence>